<feature type="compositionally biased region" description="Low complexity" evidence="7">
    <location>
        <begin position="142"/>
        <end position="161"/>
    </location>
</feature>
<dbReference type="InterPro" id="IPR016656">
    <property type="entry name" value="TFIIE-bsu"/>
</dbReference>
<name>A0A9W9LHF2_9EURO</name>
<feature type="region of interest" description="Disordered" evidence="7">
    <location>
        <begin position="366"/>
        <end position="402"/>
    </location>
</feature>
<reference evidence="9" key="2">
    <citation type="journal article" date="2023" name="IMA Fungus">
        <title>Comparative genomic study of the Penicillium genus elucidates a diverse pangenome and 15 lateral gene transfer events.</title>
        <authorList>
            <person name="Petersen C."/>
            <person name="Sorensen T."/>
            <person name="Nielsen M.R."/>
            <person name="Sondergaard T.E."/>
            <person name="Sorensen J.L."/>
            <person name="Fitzpatrick D.A."/>
            <person name="Frisvad J.C."/>
            <person name="Nielsen K.L."/>
        </authorList>
    </citation>
    <scope>NUCLEOTIDE SEQUENCE</scope>
    <source>
        <strain evidence="9">IBT 21917</strain>
    </source>
</reference>
<dbReference type="AlphaFoldDB" id="A0A9W9LHF2"/>
<dbReference type="Proteomes" id="UP001146351">
    <property type="component" value="Unassembled WGS sequence"/>
</dbReference>
<dbReference type="PANTHER" id="PTHR12716:SF8">
    <property type="entry name" value="TRANSCRIPTION INITIATION FACTOR IIE SUBUNIT BETA"/>
    <property type="match status" value="1"/>
</dbReference>
<dbReference type="GO" id="GO:0006367">
    <property type="term" value="P:transcription initiation at RNA polymerase II promoter"/>
    <property type="evidence" value="ECO:0007669"/>
    <property type="project" value="InterPro"/>
</dbReference>
<protein>
    <recommendedName>
        <fullName evidence="8">TFIIE beta domain-containing protein</fullName>
    </recommendedName>
</protein>
<evidence type="ECO:0000259" key="8">
    <source>
        <dbReference type="PROSITE" id="PS51351"/>
    </source>
</evidence>
<evidence type="ECO:0000256" key="7">
    <source>
        <dbReference type="SAM" id="MobiDB-lite"/>
    </source>
</evidence>
<feature type="region of interest" description="Disordered" evidence="7">
    <location>
        <begin position="124"/>
        <end position="179"/>
    </location>
</feature>
<sequence>MESESKGARLPGVASVKGGHVRLHLAACAKDQRSPRLESNHSLCLSSLFVSSHRLTLVLSVFPSTLHDPYRLELVSLSQLPEHRPPSSLSTHRSTYRRESYTSAALLAAMSYLQNQLKSFNSSVMESAKHMPQQKRVANNHPVSSTSSQAPSSVPTPSSSTEVKKKRQDADIVYSQPANTGTGKDIMTQVLFAIEYMKNKRTPLKFGDIVSYLSIQNRANDQGYFQALRSILQAHEKVEYDPSGANGEGTFNFRPPHNIRTPEQLLQKLQAQTTAQGMNVRELREGWPNVEESINQMEMEGKLLVTRQKKDNHAKVVWANDPSLMEHFDEEFKNIWEKIRVPDGQTVKEELEKAGITPTNKNKVVKPRAKVEAKKVKKPRRSGKTTNTHMSGILRDYSHLKR</sequence>
<evidence type="ECO:0000256" key="4">
    <source>
        <dbReference type="ARBA" id="ARBA00023163"/>
    </source>
</evidence>
<evidence type="ECO:0000256" key="1">
    <source>
        <dbReference type="ARBA" id="ARBA00004123"/>
    </source>
</evidence>
<dbReference type="InterPro" id="IPR040501">
    <property type="entry name" value="TFA2_Winged_2"/>
</dbReference>
<evidence type="ECO:0000256" key="6">
    <source>
        <dbReference type="ARBA" id="ARBA00025581"/>
    </source>
</evidence>
<keyword evidence="2" id="KW-0805">Transcription regulation</keyword>
<dbReference type="PROSITE" id="PS51351">
    <property type="entry name" value="TFIIE_BETA_C"/>
    <property type="match status" value="1"/>
</dbReference>
<dbReference type="Pfam" id="PF22254">
    <property type="entry name" value="TFA2_E-tether"/>
    <property type="match status" value="1"/>
</dbReference>
<evidence type="ECO:0000313" key="10">
    <source>
        <dbReference type="Proteomes" id="UP001146351"/>
    </source>
</evidence>
<comment type="function">
    <text evidence="6">Recruits TFIIH to the initiation complex and stimulates the RNA polymerase II C-terminal domain kinase and DNA-dependent ATPase activities of TFIIH. Both TFIIH and TFIIE are required for promoter clearance by RNA polymerase.</text>
</comment>
<dbReference type="Pfam" id="PF02186">
    <property type="entry name" value="TFIIE_beta"/>
    <property type="match status" value="1"/>
</dbReference>
<dbReference type="InterPro" id="IPR003166">
    <property type="entry name" value="TFIIE_bsu_DNA-bd"/>
</dbReference>
<evidence type="ECO:0000313" key="9">
    <source>
        <dbReference type="EMBL" id="KAJ5156269.1"/>
    </source>
</evidence>
<evidence type="ECO:0000256" key="3">
    <source>
        <dbReference type="ARBA" id="ARBA00023125"/>
    </source>
</evidence>
<evidence type="ECO:0000256" key="2">
    <source>
        <dbReference type="ARBA" id="ARBA00023015"/>
    </source>
</evidence>
<keyword evidence="4" id="KW-0804">Transcription</keyword>
<keyword evidence="5" id="KW-0539">Nucleus</keyword>
<dbReference type="OrthoDB" id="5323195at2759"/>
<dbReference type="InterPro" id="IPR054600">
    <property type="entry name" value="TFA2_E-tether"/>
</dbReference>
<dbReference type="PANTHER" id="PTHR12716">
    <property type="entry name" value="TRANSCRIPTION INITIATION FACTOR IIE, BETA SUBUNIT"/>
    <property type="match status" value="1"/>
</dbReference>
<reference evidence="9" key="1">
    <citation type="submission" date="2022-11" db="EMBL/GenBank/DDBJ databases">
        <authorList>
            <person name="Petersen C."/>
        </authorList>
    </citation>
    <scope>NUCLEOTIDE SEQUENCE</scope>
    <source>
        <strain evidence="9">IBT 21917</strain>
    </source>
</reference>
<comment type="subcellular location">
    <subcellularLocation>
        <location evidence="1">Nucleus</location>
    </subcellularLocation>
</comment>
<feature type="domain" description="TFIIE beta" evidence="8">
    <location>
        <begin position="174"/>
        <end position="260"/>
    </location>
</feature>
<dbReference type="Pfam" id="PF18121">
    <property type="entry name" value="TFA2_Winged_2"/>
    <property type="match status" value="1"/>
</dbReference>
<keyword evidence="3" id="KW-0238">DNA-binding</keyword>
<gene>
    <name evidence="9" type="ORF">N7492_009072</name>
</gene>
<dbReference type="GO" id="GO:0001097">
    <property type="term" value="F:TFIIH-class transcription factor complex binding"/>
    <property type="evidence" value="ECO:0007669"/>
    <property type="project" value="TreeGrafter"/>
</dbReference>
<comment type="caution">
    <text evidence="9">The sequence shown here is derived from an EMBL/GenBank/DDBJ whole genome shotgun (WGS) entry which is preliminary data.</text>
</comment>
<dbReference type="EMBL" id="JAPQKO010000006">
    <property type="protein sequence ID" value="KAJ5156269.1"/>
    <property type="molecule type" value="Genomic_DNA"/>
</dbReference>
<dbReference type="CDD" id="cd07977">
    <property type="entry name" value="TFIIE_beta_winged_helix"/>
    <property type="match status" value="1"/>
</dbReference>
<dbReference type="GO" id="GO:0005673">
    <property type="term" value="C:transcription factor TFIIE complex"/>
    <property type="evidence" value="ECO:0007669"/>
    <property type="project" value="InterPro"/>
</dbReference>
<organism evidence="9 10">
    <name type="scientific">Penicillium capsulatum</name>
    <dbReference type="NCBI Taxonomy" id="69766"/>
    <lineage>
        <taxon>Eukaryota</taxon>
        <taxon>Fungi</taxon>
        <taxon>Dikarya</taxon>
        <taxon>Ascomycota</taxon>
        <taxon>Pezizomycotina</taxon>
        <taxon>Eurotiomycetes</taxon>
        <taxon>Eurotiomycetidae</taxon>
        <taxon>Eurotiales</taxon>
        <taxon>Aspergillaceae</taxon>
        <taxon>Penicillium</taxon>
    </lineage>
</organism>
<accession>A0A9W9LHF2</accession>
<dbReference type="GO" id="GO:0003677">
    <property type="term" value="F:DNA binding"/>
    <property type="evidence" value="ECO:0007669"/>
    <property type="project" value="UniProtKB-KW"/>
</dbReference>
<proteinExistence type="predicted"/>
<keyword evidence="10" id="KW-1185">Reference proteome</keyword>
<evidence type="ECO:0000256" key="5">
    <source>
        <dbReference type="ARBA" id="ARBA00023242"/>
    </source>
</evidence>